<dbReference type="PROSITE" id="PS50928">
    <property type="entry name" value="ABC_TM1"/>
    <property type="match status" value="1"/>
</dbReference>
<dbReference type="Gene3D" id="1.10.3720.10">
    <property type="entry name" value="MetI-like"/>
    <property type="match status" value="1"/>
</dbReference>
<dbReference type="GO" id="GO:0005886">
    <property type="term" value="C:plasma membrane"/>
    <property type="evidence" value="ECO:0007669"/>
    <property type="project" value="UniProtKB-SubCell"/>
</dbReference>
<organism evidence="9 10">
    <name type="scientific">Actinocrispum wychmicini</name>
    <dbReference type="NCBI Taxonomy" id="1213861"/>
    <lineage>
        <taxon>Bacteria</taxon>
        <taxon>Bacillati</taxon>
        <taxon>Actinomycetota</taxon>
        <taxon>Actinomycetes</taxon>
        <taxon>Pseudonocardiales</taxon>
        <taxon>Pseudonocardiaceae</taxon>
        <taxon>Actinocrispum</taxon>
    </lineage>
</organism>
<keyword evidence="2 7" id="KW-0813">Transport</keyword>
<gene>
    <name evidence="9" type="ORF">EV192_103349</name>
</gene>
<name>A0A4R2JN82_9PSEU</name>
<evidence type="ECO:0000313" key="10">
    <source>
        <dbReference type="Proteomes" id="UP000295680"/>
    </source>
</evidence>
<feature type="domain" description="ABC transmembrane type-1" evidence="8">
    <location>
        <begin position="68"/>
        <end position="253"/>
    </location>
</feature>
<feature type="transmembrane region" description="Helical" evidence="7">
    <location>
        <begin position="113"/>
        <end position="137"/>
    </location>
</feature>
<evidence type="ECO:0000256" key="1">
    <source>
        <dbReference type="ARBA" id="ARBA00004651"/>
    </source>
</evidence>
<keyword evidence="6 7" id="KW-0472">Membrane</keyword>
<feature type="transmembrane region" description="Helical" evidence="7">
    <location>
        <begin position="185"/>
        <end position="210"/>
    </location>
</feature>
<comment type="subcellular location">
    <subcellularLocation>
        <location evidence="1 7">Cell membrane</location>
        <topology evidence="1 7">Multi-pass membrane protein</topology>
    </subcellularLocation>
</comment>
<evidence type="ECO:0000256" key="6">
    <source>
        <dbReference type="ARBA" id="ARBA00023136"/>
    </source>
</evidence>
<keyword evidence="10" id="KW-1185">Reference proteome</keyword>
<comment type="caution">
    <text evidence="9">The sequence shown here is derived from an EMBL/GenBank/DDBJ whole genome shotgun (WGS) entry which is preliminary data.</text>
</comment>
<dbReference type="SUPFAM" id="SSF161098">
    <property type="entry name" value="MetI-like"/>
    <property type="match status" value="1"/>
</dbReference>
<keyword evidence="3" id="KW-1003">Cell membrane</keyword>
<evidence type="ECO:0000256" key="2">
    <source>
        <dbReference type="ARBA" id="ARBA00022448"/>
    </source>
</evidence>
<evidence type="ECO:0000313" key="9">
    <source>
        <dbReference type="EMBL" id="TCO60774.1"/>
    </source>
</evidence>
<feature type="transmembrane region" description="Helical" evidence="7">
    <location>
        <begin position="230"/>
        <end position="253"/>
    </location>
</feature>
<dbReference type="PANTHER" id="PTHR43386">
    <property type="entry name" value="OLIGOPEPTIDE TRANSPORT SYSTEM PERMEASE PROTEIN APPC"/>
    <property type="match status" value="1"/>
</dbReference>
<feature type="transmembrane region" description="Helical" evidence="7">
    <location>
        <begin position="6"/>
        <end position="24"/>
    </location>
</feature>
<evidence type="ECO:0000256" key="3">
    <source>
        <dbReference type="ARBA" id="ARBA00022475"/>
    </source>
</evidence>
<dbReference type="PANTHER" id="PTHR43386:SF1">
    <property type="entry name" value="D,D-DIPEPTIDE TRANSPORT SYSTEM PERMEASE PROTEIN DDPC-RELATED"/>
    <property type="match status" value="1"/>
</dbReference>
<protein>
    <submittedName>
        <fullName evidence="9">Peptide/nickel transport system permease protein</fullName>
    </submittedName>
</protein>
<proteinExistence type="inferred from homology"/>
<dbReference type="RefSeq" id="WP_132116004.1">
    <property type="nucleotide sequence ID" value="NZ_SLWS01000003.1"/>
</dbReference>
<evidence type="ECO:0000256" key="4">
    <source>
        <dbReference type="ARBA" id="ARBA00022692"/>
    </source>
</evidence>
<comment type="similarity">
    <text evidence="7">Belongs to the binding-protein-dependent transport system permease family.</text>
</comment>
<dbReference type="AlphaFoldDB" id="A0A4R2JN82"/>
<evidence type="ECO:0000259" key="8">
    <source>
        <dbReference type="PROSITE" id="PS50928"/>
    </source>
</evidence>
<dbReference type="EMBL" id="SLWS01000003">
    <property type="protein sequence ID" value="TCO60774.1"/>
    <property type="molecule type" value="Genomic_DNA"/>
</dbReference>
<keyword evidence="5 7" id="KW-1133">Transmembrane helix</keyword>
<reference evidence="9 10" key="1">
    <citation type="submission" date="2019-03" db="EMBL/GenBank/DDBJ databases">
        <title>Genomic Encyclopedia of Type Strains, Phase IV (KMG-IV): sequencing the most valuable type-strain genomes for metagenomic binning, comparative biology and taxonomic classification.</title>
        <authorList>
            <person name="Goeker M."/>
        </authorList>
    </citation>
    <scope>NUCLEOTIDE SEQUENCE [LARGE SCALE GENOMIC DNA]</scope>
    <source>
        <strain evidence="9 10">DSM 45934</strain>
    </source>
</reference>
<accession>A0A4R2JN82</accession>
<dbReference type="InterPro" id="IPR050366">
    <property type="entry name" value="BP-dependent_transpt_permease"/>
</dbReference>
<sequence>MISRWLSPLALGIVIVAAIAGSWLTPYDPGAQDLAASGMPPSGAHWLGTDDLGRDVLSRLIAGTANAVLGPVLVAIGVAVFSTAIGLFAGYVGGWVDSAIMRVIDLVYAVPPLLVAIVMVGVLGGGYPLAIVVLIVLGVPADARMVRSAVLAQRNLAYVESARTVGLKPARILFAHLLPNVLPTVVANFLLTFVGALVGLAALAFLGLGVGTGAPDWGRMLAENKGLLDVNPAAMAAPAAVITLVAAIVTLLGDRVYDRMSARGRDVGRS</sequence>
<feature type="transmembrane region" description="Helical" evidence="7">
    <location>
        <begin position="68"/>
        <end position="93"/>
    </location>
</feature>
<dbReference type="GO" id="GO:0055085">
    <property type="term" value="P:transmembrane transport"/>
    <property type="evidence" value="ECO:0007669"/>
    <property type="project" value="InterPro"/>
</dbReference>
<evidence type="ECO:0000256" key="5">
    <source>
        <dbReference type="ARBA" id="ARBA00022989"/>
    </source>
</evidence>
<keyword evidence="4 7" id="KW-0812">Transmembrane</keyword>
<dbReference type="InterPro" id="IPR035906">
    <property type="entry name" value="MetI-like_sf"/>
</dbReference>
<dbReference type="Pfam" id="PF00528">
    <property type="entry name" value="BPD_transp_1"/>
    <property type="match status" value="1"/>
</dbReference>
<dbReference type="OrthoDB" id="3626124at2"/>
<evidence type="ECO:0000256" key="7">
    <source>
        <dbReference type="RuleBase" id="RU363032"/>
    </source>
</evidence>
<dbReference type="InterPro" id="IPR000515">
    <property type="entry name" value="MetI-like"/>
</dbReference>
<dbReference type="CDD" id="cd06261">
    <property type="entry name" value="TM_PBP2"/>
    <property type="match status" value="1"/>
</dbReference>
<dbReference type="Proteomes" id="UP000295680">
    <property type="component" value="Unassembled WGS sequence"/>
</dbReference>